<dbReference type="RefSeq" id="WP_145375383.1">
    <property type="nucleotide sequence ID" value="NZ_CP036276.1"/>
</dbReference>
<reference evidence="2 3" key="1">
    <citation type="submission" date="2019-02" db="EMBL/GenBank/DDBJ databases">
        <title>Deep-cultivation of Planctomycetes and their phenomic and genomic characterization uncovers novel biology.</title>
        <authorList>
            <person name="Wiegand S."/>
            <person name="Jogler M."/>
            <person name="Boedeker C."/>
            <person name="Pinto D."/>
            <person name="Vollmers J."/>
            <person name="Rivas-Marin E."/>
            <person name="Kohn T."/>
            <person name="Peeters S.H."/>
            <person name="Heuer A."/>
            <person name="Rast P."/>
            <person name="Oberbeckmann S."/>
            <person name="Bunk B."/>
            <person name="Jeske O."/>
            <person name="Meyerdierks A."/>
            <person name="Storesund J.E."/>
            <person name="Kallscheuer N."/>
            <person name="Luecker S."/>
            <person name="Lage O.M."/>
            <person name="Pohl T."/>
            <person name="Merkel B.J."/>
            <person name="Hornburger P."/>
            <person name="Mueller R.-W."/>
            <person name="Bruemmer F."/>
            <person name="Labrenz M."/>
            <person name="Spormann A.M."/>
            <person name="Op den Camp H."/>
            <person name="Overmann J."/>
            <person name="Amann R."/>
            <person name="Jetten M.S.M."/>
            <person name="Mascher T."/>
            <person name="Medema M.H."/>
            <person name="Devos D.P."/>
            <person name="Kaster A.-K."/>
            <person name="Ovreas L."/>
            <person name="Rohde M."/>
            <person name="Galperin M.Y."/>
            <person name="Jogler C."/>
        </authorList>
    </citation>
    <scope>NUCLEOTIDE SEQUENCE [LARGE SCALE GENOMIC DNA]</scope>
    <source>
        <strain evidence="2 3">Mal52</strain>
    </source>
</reference>
<dbReference type="Gene3D" id="3.40.1580.10">
    <property type="entry name" value="SMI1/KNR4-like"/>
    <property type="match status" value="1"/>
</dbReference>
<feature type="domain" description="Knr4/Smi1-like" evidence="1">
    <location>
        <begin position="21"/>
        <end position="139"/>
    </location>
</feature>
<dbReference type="EMBL" id="CP036276">
    <property type="protein sequence ID" value="QDU43253.1"/>
    <property type="molecule type" value="Genomic_DNA"/>
</dbReference>
<name>A0A517ZLE7_9PLAN</name>
<dbReference type="InterPro" id="IPR018958">
    <property type="entry name" value="Knr4/Smi1-like_dom"/>
</dbReference>
<evidence type="ECO:0000259" key="1">
    <source>
        <dbReference type="Pfam" id="PF09346"/>
    </source>
</evidence>
<proteinExistence type="predicted"/>
<dbReference type="InterPro" id="IPR037883">
    <property type="entry name" value="Knr4/Smi1-like_sf"/>
</dbReference>
<protein>
    <recommendedName>
        <fullName evidence="1">Knr4/Smi1-like domain-containing protein</fullName>
    </recommendedName>
</protein>
<dbReference type="SUPFAM" id="SSF160631">
    <property type="entry name" value="SMI1/KNR4-like"/>
    <property type="match status" value="1"/>
</dbReference>
<dbReference type="Proteomes" id="UP000319383">
    <property type="component" value="Chromosome"/>
</dbReference>
<organism evidence="2 3">
    <name type="scientific">Symmachiella dynata</name>
    <dbReference type="NCBI Taxonomy" id="2527995"/>
    <lineage>
        <taxon>Bacteria</taxon>
        <taxon>Pseudomonadati</taxon>
        <taxon>Planctomycetota</taxon>
        <taxon>Planctomycetia</taxon>
        <taxon>Planctomycetales</taxon>
        <taxon>Planctomycetaceae</taxon>
        <taxon>Symmachiella</taxon>
    </lineage>
</organism>
<sequence length="153" mass="18083">MTSFTDDEVLQIFEDLPNHLGCSPAELDDAEQAFGAVFPPIYRRLMLLDERRMLSIGWILPVSKLKVWKHDAEHLLTEDEHEFQLEPNHVVFAWYEIYSFYFFTAGGKDDVPVYRFNYYSEEDNWHPALAASSIREFLIQRIRSYLKLNFADL</sequence>
<dbReference type="Pfam" id="PF09346">
    <property type="entry name" value="SMI1_KNR4"/>
    <property type="match status" value="1"/>
</dbReference>
<keyword evidence="3" id="KW-1185">Reference proteome</keyword>
<accession>A0A517ZLE7</accession>
<evidence type="ECO:0000313" key="3">
    <source>
        <dbReference type="Proteomes" id="UP000319383"/>
    </source>
</evidence>
<gene>
    <name evidence="2" type="ORF">Mal52_17250</name>
</gene>
<evidence type="ECO:0000313" key="2">
    <source>
        <dbReference type="EMBL" id="QDU43253.1"/>
    </source>
</evidence>
<dbReference type="KEGG" id="sdyn:Mal52_17250"/>
<dbReference type="AlphaFoldDB" id="A0A517ZLE7"/>